<dbReference type="AlphaFoldDB" id="A0A285CJY6"/>
<dbReference type="InterPro" id="IPR025571">
    <property type="entry name" value="YqfQ"/>
</dbReference>
<dbReference type="Proteomes" id="UP000219546">
    <property type="component" value="Unassembled WGS sequence"/>
</dbReference>
<reference evidence="2 3" key="1">
    <citation type="submission" date="2017-08" db="EMBL/GenBank/DDBJ databases">
        <authorList>
            <person name="de Groot N.N."/>
        </authorList>
    </citation>
    <scope>NUCLEOTIDE SEQUENCE [LARGE SCALE GENOMIC DNA]</scope>
    <source>
        <strain evidence="2 3">JC228</strain>
    </source>
</reference>
<feature type="compositionally biased region" description="Basic residues" evidence="1">
    <location>
        <begin position="217"/>
        <end position="226"/>
    </location>
</feature>
<feature type="compositionally biased region" description="Basic and acidic residues" evidence="1">
    <location>
        <begin position="166"/>
        <end position="177"/>
    </location>
</feature>
<proteinExistence type="predicted"/>
<protein>
    <submittedName>
        <fullName evidence="2">YqfQ-like protein</fullName>
    </submittedName>
</protein>
<evidence type="ECO:0000313" key="2">
    <source>
        <dbReference type="EMBL" id="SNX67894.1"/>
    </source>
</evidence>
<gene>
    <name evidence="2" type="ORF">SAMN05877753_10298</name>
</gene>
<feature type="compositionally biased region" description="Low complexity" evidence="1">
    <location>
        <begin position="198"/>
        <end position="216"/>
    </location>
</feature>
<dbReference type="RefSeq" id="WP_097157306.1">
    <property type="nucleotide sequence ID" value="NZ_JBEPMQ010000013.1"/>
</dbReference>
<name>A0A285CJY6_9BACI</name>
<feature type="region of interest" description="Disordered" evidence="1">
    <location>
        <begin position="166"/>
        <end position="226"/>
    </location>
</feature>
<dbReference type="Pfam" id="PF14181">
    <property type="entry name" value="YqfQ"/>
    <property type="match status" value="1"/>
</dbReference>
<accession>A0A285CJY6</accession>
<evidence type="ECO:0000313" key="3">
    <source>
        <dbReference type="Proteomes" id="UP000219546"/>
    </source>
</evidence>
<dbReference type="EMBL" id="OAOP01000002">
    <property type="protein sequence ID" value="SNX67894.1"/>
    <property type="molecule type" value="Genomic_DNA"/>
</dbReference>
<evidence type="ECO:0000256" key="1">
    <source>
        <dbReference type="SAM" id="MobiDB-lite"/>
    </source>
</evidence>
<keyword evidence="3" id="KW-1185">Reference proteome</keyword>
<sequence>MPPRQVPPMMGQRGLYGRNPYMMYRPQMGQNMRTSNFSLRRGGFGANQASRGGFGANPSRRGTGGLLSRIKNQPGQGNPGGSGGLLSKLFKGGARGANTASGFEGAARSNGLLQAASQPSGIMNILNQTQSVIQAASQIQPVIEQYGPLVRNLPAMWKLYRSLKDDNEDSNEKDTTHNGKAKAQSAEQSKEKQKKQKSTSAKKASHTTASAASKASNNRHRPKLYV</sequence>
<dbReference type="OrthoDB" id="2860117at2"/>
<organism evidence="2 3">
    <name type="scientific">Bacillus oleivorans</name>
    <dbReference type="NCBI Taxonomy" id="1448271"/>
    <lineage>
        <taxon>Bacteria</taxon>
        <taxon>Bacillati</taxon>
        <taxon>Bacillota</taxon>
        <taxon>Bacilli</taxon>
        <taxon>Bacillales</taxon>
        <taxon>Bacillaceae</taxon>
        <taxon>Bacillus</taxon>
    </lineage>
</organism>